<dbReference type="InterPro" id="IPR003661">
    <property type="entry name" value="HisK_dim/P_dom"/>
</dbReference>
<gene>
    <name evidence="20" type="ORF">BD821_11558</name>
</gene>
<dbReference type="InterPro" id="IPR050351">
    <property type="entry name" value="BphY/WalK/GraS-like"/>
</dbReference>
<protein>
    <recommendedName>
        <fullName evidence="4">histidine kinase</fullName>
        <ecNumber evidence="4">2.7.13.3</ecNumber>
    </recommendedName>
</protein>
<dbReference type="AlphaFoldDB" id="A0A2S6FVW9"/>
<feature type="domain" description="PAC" evidence="18">
    <location>
        <begin position="337"/>
        <end position="393"/>
    </location>
</feature>
<dbReference type="SUPFAM" id="SSF55874">
    <property type="entry name" value="ATPase domain of HSP90 chaperone/DNA topoisomerase II/histidine kinase"/>
    <property type="match status" value="1"/>
</dbReference>
<dbReference type="SUPFAM" id="SSF158472">
    <property type="entry name" value="HAMP domain-like"/>
    <property type="match status" value="1"/>
</dbReference>
<evidence type="ECO:0000256" key="3">
    <source>
        <dbReference type="ARBA" id="ARBA00004236"/>
    </source>
</evidence>
<dbReference type="Gene3D" id="1.10.287.130">
    <property type="match status" value="1"/>
</dbReference>
<keyword evidence="9" id="KW-0547">Nucleotide-binding</keyword>
<dbReference type="CDD" id="cd00082">
    <property type="entry name" value="HisKA"/>
    <property type="match status" value="1"/>
</dbReference>
<dbReference type="Gene3D" id="6.10.340.10">
    <property type="match status" value="1"/>
</dbReference>
<dbReference type="EMBL" id="PTIS01000015">
    <property type="protein sequence ID" value="PPK46933.1"/>
    <property type="molecule type" value="Genomic_DNA"/>
</dbReference>
<reference evidence="20 21" key="1">
    <citation type="submission" date="2018-02" db="EMBL/GenBank/DDBJ databases">
        <title>Genomic Encyclopedia of Archaeal and Bacterial Type Strains, Phase II (KMG-II): from individual species to whole genera.</title>
        <authorList>
            <person name="Goeker M."/>
        </authorList>
    </citation>
    <scope>NUCLEOTIDE SEQUENCE [LARGE SCALE GENOMIC DNA]</scope>
    <source>
        <strain evidence="20 21">DSM 15099</strain>
    </source>
</reference>
<dbReference type="CDD" id="cd00075">
    <property type="entry name" value="HATPase"/>
    <property type="match status" value="1"/>
</dbReference>
<dbReference type="InterPro" id="IPR035965">
    <property type="entry name" value="PAS-like_dom_sf"/>
</dbReference>
<comment type="caution">
    <text evidence="20">The sequence shown here is derived from an EMBL/GenBank/DDBJ whole genome shotgun (WGS) entry which is preliminary data.</text>
</comment>
<keyword evidence="6" id="KW-0597">Phosphoprotein</keyword>
<dbReference type="PROSITE" id="PS50109">
    <property type="entry name" value="HIS_KIN"/>
    <property type="match status" value="1"/>
</dbReference>
<evidence type="ECO:0000259" key="19">
    <source>
        <dbReference type="PROSITE" id="PS50885"/>
    </source>
</evidence>
<dbReference type="InterPro" id="IPR003660">
    <property type="entry name" value="HAMP_dom"/>
</dbReference>
<dbReference type="FunFam" id="3.30.565.10:FF:000023">
    <property type="entry name" value="PAS domain-containing sensor histidine kinase"/>
    <property type="match status" value="1"/>
</dbReference>
<dbReference type="OrthoDB" id="9813151at2"/>
<dbReference type="GO" id="GO:0005524">
    <property type="term" value="F:ATP binding"/>
    <property type="evidence" value="ECO:0007669"/>
    <property type="project" value="UniProtKB-KW"/>
</dbReference>
<evidence type="ECO:0000256" key="14">
    <source>
        <dbReference type="ARBA" id="ARBA00023136"/>
    </source>
</evidence>
<dbReference type="Proteomes" id="UP000239863">
    <property type="component" value="Unassembled WGS sequence"/>
</dbReference>
<evidence type="ECO:0000256" key="10">
    <source>
        <dbReference type="ARBA" id="ARBA00022777"/>
    </source>
</evidence>
<evidence type="ECO:0000313" key="20">
    <source>
        <dbReference type="EMBL" id="PPK46933.1"/>
    </source>
</evidence>
<dbReference type="CDD" id="cd06225">
    <property type="entry name" value="HAMP"/>
    <property type="match status" value="1"/>
</dbReference>
<dbReference type="GO" id="GO:0000155">
    <property type="term" value="F:phosphorelay sensor kinase activity"/>
    <property type="evidence" value="ECO:0007669"/>
    <property type="project" value="InterPro"/>
</dbReference>
<dbReference type="SMART" id="SM00387">
    <property type="entry name" value="HATPase_c"/>
    <property type="match status" value="1"/>
</dbReference>
<evidence type="ECO:0000256" key="5">
    <source>
        <dbReference type="ARBA" id="ARBA00022475"/>
    </source>
</evidence>
<evidence type="ECO:0000256" key="6">
    <source>
        <dbReference type="ARBA" id="ARBA00022553"/>
    </source>
</evidence>
<evidence type="ECO:0000256" key="1">
    <source>
        <dbReference type="ARBA" id="ARBA00000085"/>
    </source>
</evidence>
<dbReference type="SUPFAM" id="SSF55785">
    <property type="entry name" value="PYP-like sensor domain (PAS domain)"/>
    <property type="match status" value="1"/>
</dbReference>
<dbReference type="PROSITE" id="PS50112">
    <property type="entry name" value="PAS"/>
    <property type="match status" value="1"/>
</dbReference>
<dbReference type="PANTHER" id="PTHR42878">
    <property type="entry name" value="TWO-COMPONENT HISTIDINE KINASE"/>
    <property type="match status" value="1"/>
</dbReference>
<keyword evidence="7" id="KW-0808">Transferase</keyword>
<evidence type="ECO:0000256" key="15">
    <source>
        <dbReference type="SAM" id="Phobius"/>
    </source>
</evidence>
<dbReference type="SMART" id="SM00388">
    <property type="entry name" value="HisKA"/>
    <property type="match status" value="1"/>
</dbReference>
<keyword evidence="12 15" id="KW-1133">Transmembrane helix</keyword>
<dbReference type="InterPro" id="IPR000700">
    <property type="entry name" value="PAS-assoc_C"/>
</dbReference>
<evidence type="ECO:0000259" key="18">
    <source>
        <dbReference type="PROSITE" id="PS50113"/>
    </source>
</evidence>
<evidence type="ECO:0000256" key="8">
    <source>
        <dbReference type="ARBA" id="ARBA00022692"/>
    </source>
</evidence>
<evidence type="ECO:0000256" key="4">
    <source>
        <dbReference type="ARBA" id="ARBA00012438"/>
    </source>
</evidence>
<dbReference type="InterPro" id="IPR004358">
    <property type="entry name" value="Sig_transdc_His_kin-like_C"/>
</dbReference>
<dbReference type="Pfam" id="PF00512">
    <property type="entry name" value="HisKA"/>
    <property type="match status" value="1"/>
</dbReference>
<dbReference type="Pfam" id="PF02518">
    <property type="entry name" value="HATPase_c"/>
    <property type="match status" value="1"/>
</dbReference>
<evidence type="ECO:0000256" key="2">
    <source>
        <dbReference type="ARBA" id="ARBA00004141"/>
    </source>
</evidence>
<dbReference type="Gene3D" id="3.30.565.10">
    <property type="entry name" value="Histidine kinase-like ATPase, C-terminal domain"/>
    <property type="match status" value="1"/>
</dbReference>
<dbReference type="GO" id="GO:0007234">
    <property type="term" value="P:osmosensory signaling via phosphorelay pathway"/>
    <property type="evidence" value="ECO:0007669"/>
    <property type="project" value="TreeGrafter"/>
</dbReference>
<organism evidence="20 21">
    <name type="scientific">Clostridium algidicarnis DSM 15099</name>
    <dbReference type="NCBI Taxonomy" id="1121295"/>
    <lineage>
        <taxon>Bacteria</taxon>
        <taxon>Bacillati</taxon>
        <taxon>Bacillota</taxon>
        <taxon>Clostridia</taxon>
        <taxon>Eubacteriales</taxon>
        <taxon>Clostridiaceae</taxon>
        <taxon>Clostridium</taxon>
    </lineage>
</organism>
<dbReference type="PROSITE" id="PS50885">
    <property type="entry name" value="HAMP"/>
    <property type="match status" value="1"/>
</dbReference>
<keyword evidence="13" id="KW-0902">Two-component regulatory system</keyword>
<comment type="catalytic activity">
    <reaction evidence="1">
        <text>ATP + protein L-histidine = ADP + protein N-phospho-L-histidine.</text>
        <dbReference type="EC" id="2.7.13.3"/>
    </reaction>
</comment>
<feature type="transmembrane region" description="Helical" evidence="15">
    <location>
        <begin position="12"/>
        <end position="32"/>
    </location>
</feature>
<feature type="domain" description="HAMP" evidence="19">
    <location>
        <begin position="205"/>
        <end position="257"/>
    </location>
</feature>
<dbReference type="RefSeq" id="WP_104410409.1">
    <property type="nucleotide sequence ID" value="NZ_PTIS01000015.1"/>
</dbReference>
<dbReference type="GO" id="GO:0000156">
    <property type="term" value="F:phosphorelay response regulator activity"/>
    <property type="evidence" value="ECO:0007669"/>
    <property type="project" value="TreeGrafter"/>
</dbReference>
<dbReference type="PRINTS" id="PR00344">
    <property type="entry name" value="BCTRLSENSOR"/>
</dbReference>
<dbReference type="Pfam" id="PF08448">
    <property type="entry name" value="PAS_4"/>
    <property type="match status" value="1"/>
</dbReference>
<keyword evidence="5" id="KW-1003">Cell membrane</keyword>
<keyword evidence="11" id="KW-0067">ATP-binding</keyword>
<keyword evidence="14 15" id="KW-0472">Membrane</keyword>
<evidence type="ECO:0000256" key="7">
    <source>
        <dbReference type="ARBA" id="ARBA00022679"/>
    </source>
</evidence>
<evidence type="ECO:0000259" key="17">
    <source>
        <dbReference type="PROSITE" id="PS50112"/>
    </source>
</evidence>
<comment type="subcellular location">
    <subcellularLocation>
        <location evidence="3">Cell membrane</location>
    </subcellularLocation>
    <subcellularLocation>
        <location evidence="2">Membrane</location>
        <topology evidence="2">Multi-pass membrane protein</topology>
    </subcellularLocation>
</comment>
<dbReference type="PANTHER" id="PTHR42878:SF7">
    <property type="entry name" value="SENSOR HISTIDINE KINASE GLRK"/>
    <property type="match status" value="1"/>
</dbReference>
<feature type="transmembrane region" description="Helical" evidence="15">
    <location>
        <begin position="183"/>
        <end position="204"/>
    </location>
</feature>
<evidence type="ECO:0000256" key="9">
    <source>
        <dbReference type="ARBA" id="ARBA00022741"/>
    </source>
</evidence>
<dbReference type="CDD" id="cd00130">
    <property type="entry name" value="PAS"/>
    <property type="match status" value="1"/>
</dbReference>
<name>A0A2S6FVW9_9CLOT</name>
<dbReference type="Pfam" id="PF00672">
    <property type="entry name" value="HAMP"/>
    <property type="match status" value="1"/>
</dbReference>
<dbReference type="SMART" id="SM00304">
    <property type="entry name" value="HAMP"/>
    <property type="match status" value="1"/>
</dbReference>
<evidence type="ECO:0000259" key="16">
    <source>
        <dbReference type="PROSITE" id="PS50109"/>
    </source>
</evidence>
<proteinExistence type="predicted"/>
<dbReference type="InterPro" id="IPR003594">
    <property type="entry name" value="HATPase_dom"/>
</dbReference>
<dbReference type="InterPro" id="IPR036097">
    <property type="entry name" value="HisK_dim/P_sf"/>
</dbReference>
<dbReference type="STRING" id="37659.GCA_000703125_01007"/>
<evidence type="ECO:0000256" key="11">
    <source>
        <dbReference type="ARBA" id="ARBA00022840"/>
    </source>
</evidence>
<dbReference type="InterPro" id="IPR036890">
    <property type="entry name" value="HATPase_C_sf"/>
</dbReference>
<dbReference type="Pfam" id="PF12729">
    <property type="entry name" value="4HB_MCP_1"/>
    <property type="match status" value="1"/>
</dbReference>
<dbReference type="PROSITE" id="PS50113">
    <property type="entry name" value="PAC"/>
    <property type="match status" value="1"/>
</dbReference>
<accession>A0A2S6FVW9</accession>
<feature type="domain" description="PAS" evidence="17">
    <location>
        <begin position="266"/>
        <end position="314"/>
    </location>
</feature>
<dbReference type="SUPFAM" id="SSF47384">
    <property type="entry name" value="Homodimeric domain of signal transducing histidine kinase"/>
    <property type="match status" value="1"/>
</dbReference>
<evidence type="ECO:0000256" key="13">
    <source>
        <dbReference type="ARBA" id="ARBA00023012"/>
    </source>
</evidence>
<evidence type="ECO:0000256" key="12">
    <source>
        <dbReference type="ARBA" id="ARBA00022989"/>
    </source>
</evidence>
<dbReference type="InterPro" id="IPR024478">
    <property type="entry name" value="HlyB_4HB_MCP"/>
</dbReference>
<dbReference type="InterPro" id="IPR013656">
    <property type="entry name" value="PAS_4"/>
</dbReference>
<dbReference type="Gene3D" id="3.30.450.20">
    <property type="entry name" value="PAS domain"/>
    <property type="match status" value="1"/>
</dbReference>
<dbReference type="GO" id="GO:0030295">
    <property type="term" value="F:protein kinase activator activity"/>
    <property type="evidence" value="ECO:0007669"/>
    <property type="project" value="TreeGrafter"/>
</dbReference>
<dbReference type="InterPro" id="IPR000014">
    <property type="entry name" value="PAS"/>
</dbReference>
<evidence type="ECO:0000313" key="21">
    <source>
        <dbReference type="Proteomes" id="UP000239863"/>
    </source>
</evidence>
<keyword evidence="8 15" id="KW-0812">Transmembrane</keyword>
<keyword evidence="10" id="KW-0418">Kinase</keyword>
<dbReference type="EC" id="2.7.13.3" evidence="4"/>
<dbReference type="InterPro" id="IPR005467">
    <property type="entry name" value="His_kinase_dom"/>
</dbReference>
<sequence>MNKTFKEKITLVYLSLVITIGIVGICSVINLYNLKNSIDGLMVDNYKSIKASDNMSESLEKLDLIVISSIYNNTEDNIDEFYKESDEFFKFYNIEAKNVTEKGEEELIKELSKQYLEYIKDFSSLQIIARNSQLEEAVMFYNDTMIQTENSVRNTLNDIRSLNEQSMLNNKDKVTNDAQNSMYLILIISTFAVIGGFVLSKYYLDKVLKPIHLLTETIKRVKEGDLNQQSPIISEDEIGVMAKEFNNMTKRLYEFERSTLGKLLEERNKTMAIVKSSSTPLIVLDTNYKITLLNKAFEEFFNIEEKKVLNKHFLEAVDQGKIFDYISRSYKVINSTNEHKEQIINFHIKGEEYYFNVIVTRVANSDDEEKVNGVVVVFQDVTQLKQIENMKTEFISTISHEFKTPLTSLMMGTSIFTEGSLGEINSKQREVIDTIKEDSEKLLALVNDLLKLSKLEKEFYNLAKGKKIDLSYEVQNGLPAIMGDFEKLTWVVNNLISNAIKYSLYEDKINVRAYKSDSKIYISIKDTGIGIPEDYLDKVFERFVQIRPEDSENKGTGLGLSICKQIVEIHKGEIWCDSTLGEGSEFIIALPINEEK</sequence>
<feature type="domain" description="Histidine kinase" evidence="16">
    <location>
        <begin position="397"/>
        <end position="594"/>
    </location>
</feature>
<dbReference type="NCBIfam" id="TIGR00229">
    <property type="entry name" value="sensory_box"/>
    <property type="match status" value="1"/>
</dbReference>
<dbReference type="GO" id="GO:0005886">
    <property type="term" value="C:plasma membrane"/>
    <property type="evidence" value="ECO:0007669"/>
    <property type="project" value="UniProtKB-SubCell"/>
</dbReference>